<dbReference type="Pfam" id="PF07589">
    <property type="entry name" value="PEP-CTERM"/>
    <property type="match status" value="1"/>
</dbReference>
<dbReference type="AlphaFoldDB" id="X1H2K3"/>
<comment type="caution">
    <text evidence="2">The sequence shown here is derived from an EMBL/GenBank/DDBJ whole genome shotgun (WGS) entry which is preliminary data.</text>
</comment>
<reference evidence="2" key="1">
    <citation type="journal article" date="2014" name="Front. Microbiol.">
        <title>High frequency of phylogenetically diverse reductive dehalogenase-homologous genes in deep subseafloor sedimentary metagenomes.</title>
        <authorList>
            <person name="Kawai M."/>
            <person name="Futagami T."/>
            <person name="Toyoda A."/>
            <person name="Takaki Y."/>
            <person name="Nishi S."/>
            <person name="Hori S."/>
            <person name="Arai W."/>
            <person name="Tsubouchi T."/>
            <person name="Morono Y."/>
            <person name="Uchiyama I."/>
            <person name="Ito T."/>
            <person name="Fujiyama A."/>
            <person name="Inagaki F."/>
            <person name="Takami H."/>
        </authorList>
    </citation>
    <scope>NUCLEOTIDE SEQUENCE</scope>
    <source>
        <strain evidence="2">Expedition CK06-06</strain>
    </source>
</reference>
<evidence type="ECO:0000313" key="2">
    <source>
        <dbReference type="EMBL" id="GAH64396.1"/>
    </source>
</evidence>
<protein>
    <recommendedName>
        <fullName evidence="1">Ice-binding protein C-terminal domain-containing protein</fullName>
    </recommendedName>
</protein>
<accession>X1H2K3</accession>
<evidence type="ECO:0000259" key="1">
    <source>
        <dbReference type="Pfam" id="PF07589"/>
    </source>
</evidence>
<feature type="non-terminal residue" evidence="2">
    <location>
        <position position="1"/>
    </location>
</feature>
<dbReference type="NCBIfam" id="TIGR02595">
    <property type="entry name" value="PEP_CTERM"/>
    <property type="match status" value="1"/>
</dbReference>
<name>X1H2K3_9ZZZZ</name>
<gene>
    <name evidence="2" type="ORF">S03H2_48438</name>
</gene>
<feature type="domain" description="Ice-binding protein C-terminal" evidence="1">
    <location>
        <begin position="91"/>
        <end position="112"/>
    </location>
</feature>
<sequence length="114" mass="12639">TSTTLDLTGVASADFGDPLPLTYHPGDLSAFLRIEGSFASEAEFTSDSWLWVLAEDWDALVDYKDDDYIDWTGWDWDAGVGSVTLEFTPMPEPGTMLLLGFGALGMLLRKRRRS</sequence>
<dbReference type="InterPro" id="IPR013424">
    <property type="entry name" value="Ice-binding_C"/>
</dbReference>
<proteinExistence type="predicted"/>
<dbReference type="EMBL" id="BARU01030538">
    <property type="protein sequence ID" value="GAH64396.1"/>
    <property type="molecule type" value="Genomic_DNA"/>
</dbReference>
<organism evidence="2">
    <name type="scientific">marine sediment metagenome</name>
    <dbReference type="NCBI Taxonomy" id="412755"/>
    <lineage>
        <taxon>unclassified sequences</taxon>
        <taxon>metagenomes</taxon>
        <taxon>ecological metagenomes</taxon>
    </lineage>
</organism>